<gene>
    <name evidence="1" type="ORF">AB835_00560</name>
</gene>
<comment type="caution">
    <text evidence="1">The sequence shown here is derived from an EMBL/GenBank/DDBJ whole genome shotgun (WGS) entry which is preliminary data.</text>
</comment>
<accession>A0A1D2QTW7</accession>
<dbReference type="EMBL" id="MDLC01000002">
    <property type="protein sequence ID" value="ODS25031.1"/>
    <property type="molecule type" value="Genomic_DNA"/>
</dbReference>
<sequence length="96" mass="11646">MTDHKQKNPPSIFFTHLFNGICKRFYKTIRQEFYQPILRRKMYGSLDELQKDLDGWLIFEEGERAQCHYIKPYRHNYKLEKNNNKKTVILAHKAGK</sequence>
<dbReference type="STRING" id="62101.AB835_00560"/>
<name>A0A1D2QTW7_9GAMM</name>
<reference evidence="1 2" key="1">
    <citation type="journal article" date="2016" name="Appl. Environ. Microbiol.">
        <title>Lack of Overt Genome Reduction in the Bryostatin-Producing Bryozoan Symbiont "Candidatus Endobugula sertula".</title>
        <authorList>
            <person name="Miller I.J."/>
            <person name="Vanee N."/>
            <person name="Fong S.S."/>
            <person name="Lim-Fong G.E."/>
            <person name="Kwan J.C."/>
        </authorList>
    </citation>
    <scope>NUCLEOTIDE SEQUENCE [LARGE SCALE GENOMIC DNA]</scope>
    <source>
        <strain evidence="1">AB1-4</strain>
    </source>
</reference>
<evidence type="ECO:0000313" key="2">
    <source>
        <dbReference type="Proteomes" id="UP000242502"/>
    </source>
</evidence>
<organism evidence="1 2">
    <name type="scientific">Candidatus Endobugula sertula</name>
    <name type="common">Bugula neritina bacterial symbiont</name>
    <dbReference type="NCBI Taxonomy" id="62101"/>
    <lineage>
        <taxon>Bacteria</taxon>
        <taxon>Pseudomonadati</taxon>
        <taxon>Pseudomonadota</taxon>
        <taxon>Gammaproteobacteria</taxon>
        <taxon>Cellvibrionales</taxon>
        <taxon>Cellvibrionaceae</taxon>
        <taxon>Candidatus Endobugula</taxon>
    </lineage>
</organism>
<dbReference type="AlphaFoldDB" id="A0A1D2QTW7"/>
<evidence type="ECO:0000313" key="1">
    <source>
        <dbReference type="EMBL" id="ODS25031.1"/>
    </source>
</evidence>
<dbReference type="Proteomes" id="UP000242502">
    <property type="component" value="Unassembled WGS sequence"/>
</dbReference>
<protein>
    <submittedName>
        <fullName evidence="1">Uncharacterized protein</fullName>
    </submittedName>
</protein>
<proteinExistence type="predicted"/>